<sequence length="101" mass="11310">EEKHKDSNWVIIQDAAQVLLGVVMAGIALKGFLVPNHFFDGGVTGMSLLAHELYHWNLAFNIILFNLPLVIVSFFSVGKRFAVRMMVSVILLGICLKWLPE</sequence>
<name>A0A5S3USX6_9GAMM</name>
<feature type="transmembrane region" description="Helical" evidence="6">
    <location>
        <begin position="12"/>
        <end position="33"/>
    </location>
</feature>
<evidence type="ECO:0000256" key="2">
    <source>
        <dbReference type="ARBA" id="ARBA00022475"/>
    </source>
</evidence>
<keyword evidence="5 6" id="KW-0472">Membrane</keyword>
<keyword evidence="2" id="KW-1003">Cell membrane</keyword>
<dbReference type="Pfam" id="PF02588">
    <property type="entry name" value="YitT_membrane"/>
    <property type="match status" value="1"/>
</dbReference>
<dbReference type="InterPro" id="IPR051461">
    <property type="entry name" value="UPF0750_membrane"/>
</dbReference>
<reference evidence="8" key="2">
    <citation type="submission" date="2019-06" db="EMBL/GenBank/DDBJ databases">
        <title>Co-occurence of chitin degradation, pigmentation and bioactivity in marine Pseudoalteromonas.</title>
        <authorList>
            <person name="Sonnenschein E.C."/>
            <person name="Bech P.K."/>
        </authorList>
    </citation>
    <scope>NUCLEOTIDE SEQUENCE [LARGE SCALE GENOMIC DNA]</scope>
    <source>
        <strain evidence="8">S3790</strain>
    </source>
</reference>
<evidence type="ECO:0000313" key="8">
    <source>
        <dbReference type="Proteomes" id="UP000307217"/>
    </source>
</evidence>
<feature type="non-terminal residue" evidence="7">
    <location>
        <position position="1"/>
    </location>
</feature>
<proteinExistence type="predicted"/>
<dbReference type="EMBL" id="PNBX01000222">
    <property type="protein sequence ID" value="TMO59847.1"/>
    <property type="molecule type" value="Genomic_DNA"/>
</dbReference>
<dbReference type="GO" id="GO:0005886">
    <property type="term" value="C:plasma membrane"/>
    <property type="evidence" value="ECO:0007669"/>
    <property type="project" value="UniProtKB-SubCell"/>
</dbReference>
<dbReference type="PANTHER" id="PTHR33545">
    <property type="entry name" value="UPF0750 MEMBRANE PROTEIN YITT-RELATED"/>
    <property type="match status" value="1"/>
</dbReference>
<feature type="non-terminal residue" evidence="7">
    <location>
        <position position="101"/>
    </location>
</feature>
<comment type="subcellular location">
    <subcellularLocation>
        <location evidence="1">Cell membrane</location>
        <topology evidence="1">Multi-pass membrane protein</topology>
    </subcellularLocation>
</comment>
<keyword evidence="3 6" id="KW-0812">Transmembrane</keyword>
<accession>A0A5S3USX6</accession>
<dbReference type="Proteomes" id="UP000307217">
    <property type="component" value="Unassembled WGS sequence"/>
</dbReference>
<comment type="caution">
    <text evidence="7">The sequence shown here is derived from an EMBL/GenBank/DDBJ whole genome shotgun (WGS) entry which is preliminary data.</text>
</comment>
<evidence type="ECO:0000256" key="6">
    <source>
        <dbReference type="SAM" id="Phobius"/>
    </source>
</evidence>
<evidence type="ECO:0000256" key="3">
    <source>
        <dbReference type="ARBA" id="ARBA00022692"/>
    </source>
</evidence>
<protein>
    <recommendedName>
        <fullName evidence="9">YitT family protein</fullName>
    </recommendedName>
</protein>
<feature type="transmembrane region" description="Helical" evidence="6">
    <location>
        <begin position="53"/>
        <end position="74"/>
    </location>
</feature>
<evidence type="ECO:0000313" key="7">
    <source>
        <dbReference type="EMBL" id="TMO59847.1"/>
    </source>
</evidence>
<evidence type="ECO:0000256" key="4">
    <source>
        <dbReference type="ARBA" id="ARBA00022989"/>
    </source>
</evidence>
<evidence type="ECO:0008006" key="9">
    <source>
        <dbReference type="Google" id="ProtNLM"/>
    </source>
</evidence>
<reference evidence="7 8" key="1">
    <citation type="submission" date="2018-01" db="EMBL/GenBank/DDBJ databases">
        <authorList>
            <person name="Paulsen S."/>
            <person name="Gram L.K."/>
        </authorList>
    </citation>
    <scope>NUCLEOTIDE SEQUENCE [LARGE SCALE GENOMIC DNA]</scope>
    <source>
        <strain evidence="7 8">S3790</strain>
    </source>
</reference>
<evidence type="ECO:0000256" key="5">
    <source>
        <dbReference type="ARBA" id="ARBA00023136"/>
    </source>
</evidence>
<gene>
    <name evidence="7" type="ORF">CWC19_21265</name>
</gene>
<dbReference type="OrthoDB" id="5401948at2"/>
<evidence type="ECO:0000256" key="1">
    <source>
        <dbReference type="ARBA" id="ARBA00004651"/>
    </source>
</evidence>
<keyword evidence="4 6" id="KW-1133">Transmembrane helix</keyword>
<dbReference type="PANTHER" id="PTHR33545:SF5">
    <property type="entry name" value="UPF0750 MEMBRANE PROTEIN YITT"/>
    <property type="match status" value="1"/>
</dbReference>
<dbReference type="InterPro" id="IPR003740">
    <property type="entry name" value="YitT"/>
</dbReference>
<dbReference type="RefSeq" id="WP_138593844.1">
    <property type="nucleotide sequence ID" value="NZ_PNBX01000222.1"/>
</dbReference>
<dbReference type="AlphaFoldDB" id="A0A5S3USX6"/>
<organism evidence="7 8">
    <name type="scientific">Pseudoalteromonas aurantia</name>
    <dbReference type="NCBI Taxonomy" id="43654"/>
    <lineage>
        <taxon>Bacteria</taxon>
        <taxon>Pseudomonadati</taxon>
        <taxon>Pseudomonadota</taxon>
        <taxon>Gammaproteobacteria</taxon>
        <taxon>Alteromonadales</taxon>
        <taxon>Pseudoalteromonadaceae</taxon>
        <taxon>Pseudoalteromonas</taxon>
    </lineage>
</organism>